<evidence type="ECO:0000313" key="1">
    <source>
        <dbReference type="EMBL" id="ABD88334.1"/>
    </source>
</evidence>
<name>Q213V2_RHOPB</name>
<sequence>MEINKEDSATEVDMGKANTEWAMVFANSIDAWLLQGEKIRLSILGRDQAALAALEAARRIGEADSPVDIVREYQDWLRGAVARLLEDGAAYRTHLIKTGSGLGELPQAARENEATTPVGVVALPEAADGTAEDWQNVKAEAMRLLQVELLDSPASHLAYIRTRTAPIVEHGHVEP</sequence>
<dbReference type="KEGG" id="rpc:RPC_2786"/>
<protein>
    <submittedName>
        <fullName evidence="1">Uncharacterized protein</fullName>
    </submittedName>
</protein>
<dbReference type="OrthoDB" id="10014398at2"/>
<proteinExistence type="predicted"/>
<dbReference type="AlphaFoldDB" id="Q213V2"/>
<dbReference type="RefSeq" id="WP_011473230.1">
    <property type="nucleotide sequence ID" value="NC_007925.1"/>
</dbReference>
<reference evidence="1" key="1">
    <citation type="submission" date="2006-03" db="EMBL/GenBank/DDBJ databases">
        <title>Complete sequence of Rhodopseudomonas palustris BisB18.</title>
        <authorList>
            <consortium name="US DOE Joint Genome Institute"/>
            <person name="Copeland A."/>
            <person name="Lucas S."/>
            <person name="Lapidus A."/>
            <person name="Barry K."/>
            <person name="Detter J.C."/>
            <person name="Glavina del Rio T."/>
            <person name="Hammon N."/>
            <person name="Israni S."/>
            <person name="Dalin E."/>
            <person name="Tice H."/>
            <person name="Pitluck S."/>
            <person name="Chain P."/>
            <person name="Malfatti S."/>
            <person name="Shin M."/>
            <person name="Vergez L."/>
            <person name="Schmutz J."/>
            <person name="Larimer F."/>
            <person name="Land M."/>
            <person name="Hauser L."/>
            <person name="Pelletier D.A."/>
            <person name="Kyrpides N."/>
            <person name="Anderson I."/>
            <person name="Oda Y."/>
            <person name="Harwood C.S."/>
            <person name="Richardson P."/>
        </authorList>
    </citation>
    <scope>NUCLEOTIDE SEQUENCE [LARGE SCALE GENOMIC DNA]</scope>
    <source>
        <strain evidence="1">BisB18</strain>
    </source>
</reference>
<accession>Q213V2</accession>
<dbReference type="EMBL" id="CP000301">
    <property type="protein sequence ID" value="ABD88334.1"/>
    <property type="molecule type" value="Genomic_DNA"/>
</dbReference>
<dbReference type="HOGENOM" id="CLU_1531376_0_0_5"/>
<gene>
    <name evidence="1" type="ordered locus">RPC_2786</name>
</gene>
<organism evidence="1">
    <name type="scientific">Rhodopseudomonas palustris (strain BisB18)</name>
    <dbReference type="NCBI Taxonomy" id="316056"/>
    <lineage>
        <taxon>Bacteria</taxon>
        <taxon>Pseudomonadati</taxon>
        <taxon>Pseudomonadota</taxon>
        <taxon>Alphaproteobacteria</taxon>
        <taxon>Hyphomicrobiales</taxon>
        <taxon>Nitrobacteraceae</taxon>
        <taxon>Rhodopseudomonas</taxon>
    </lineage>
</organism>